<dbReference type="Pfam" id="PF17525">
    <property type="entry name" value="DUF5447"/>
    <property type="match status" value="1"/>
</dbReference>
<comment type="caution">
    <text evidence="1">The sequence shown here is derived from an EMBL/GenBank/DDBJ whole genome shotgun (WGS) entry which is preliminary data.</text>
</comment>
<dbReference type="RefSeq" id="WP_213639235.1">
    <property type="nucleotide sequence ID" value="NZ_JADPMV010000001.1"/>
</dbReference>
<dbReference type="Proteomes" id="UP001196601">
    <property type="component" value="Unassembled WGS sequence"/>
</dbReference>
<dbReference type="EMBL" id="JADPMV010000001">
    <property type="protein sequence ID" value="MBS7661925.1"/>
    <property type="molecule type" value="Genomic_DNA"/>
</dbReference>
<dbReference type="InterPro" id="IPR035229">
    <property type="entry name" value="PflM"/>
</dbReference>
<protein>
    <submittedName>
        <fullName evidence="1">DUF5447 family protein</fullName>
    </submittedName>
</protein>
<accession>A0ABS5Q092</accession>
<gene>
    <name evidence="1" type="ORF">I0D00_08185</name>
</gene>
<name>A0ABS5Q092_9PSED</name>
<sequence>MRLEHSADCACSVCWSKAEMARPDPCPSTPCALCRRASALPMRAIKMGFVAGAWKVLLSDWAVTPAYICEKHTPPLQPPKYWRVVQDSGPPIPSLPPVDLFYDF</sequence>
<proteinExistence type="predicted"/>
<organism evidence="1 2">
    <name type="scientific">Pseudomonas lalucatii</name>
    <dbReference type="NCBI Taxonomy" id="1424203"/>
    <lineage>
        <taxon>Bacteria</taxon>
        <taxon>Pseudomonadati</taxon>
        <taxon>Pseudomonadota</taxon>
        <taxon>Gammaproteobacteria</taxon>
        <taxon>Pseudomonadales</taxon>
        <taxon>Pseudomonadaceae</taxon>
        <taxon>Pseudomonas</taxon>
    </lineage>
</organism>
<evidence type="ECO:0000313" key="1">
    <source>
        <dbReference type="EMBL" id="MBS7661925.1"/>
    </source>
</evidence>
<keyword evidence="2" id="KW-1185">Reference proteome</keyword>
<evidence type="ECO:0000313" key="2">
    <source>
        <dbReference type="Proteomes" id="UP001196601"/>
    </source>
</evidence>
<reference evidence="1 2" key="1">
    <citation type="journal article" date="2021" name="Syst. Appl. Microbiol.">
        <title>Pseudomonas lalucatii sp. nov. isolated from Vallgornera, a karstic cave in Mallorca, Western Mediterranean.</title>
        <authorList>
            <person name="Busquets A."/>
            <person name="Mulet M."/>
            <person name="Gomila M."/>
            <person name="Garcia-Valdes E."/>
        </authorList>
    </citation>
    <scope>NUCLEOTIDE SEQUENCE [LARGE SCALE GENOMIC DNA]</scope>
    <source>
        <strain evidence="1 2">R1b54</strain>
    </source>
</reference>